<dbReference type="Proteomes" id="UP000254869">
    <property type="component" value="Unassembled WGS sequence"/>
</dbReference>
<keyword evidence="1" id="KW-0285">Flavoprotein</keyword>
<keyword evidence="3" id="KW-0560">Oxidoreductase</keyword>
<dbReference type="EMBL" id="QQBC01000006">
    <property type="protein sequence ID" value="RDI65580.1"/>
    <property type="molecule type" value="Genomic_DNA"/>
</dbReference>
<keyword evidence="4" id="KW-0503">Monooxygenase</keyword>
<sequence length="291" mass="31688">MGSGFRFGVAMTSSGSRDDWIEKCRRAEGFGYDVIGVPDHLGMTAPFPALIVAAEATQHVRLNTFVLNAPFYDPTLLAREVATVDQLTGGRVELGLGAGWVRAEFDAANIPFLTGGQRVAHVAQTAATLRRLFADPAYRPRPTQPGGPPLLIAGWGERMLRTAAEHADIIALTAAATADDGRMILATQAETANRIARIRTLLGPRSDTTDINLVIQALLAPHENESALAPLARYLTMGKDTDLEDYPALLVGTPHHMADQLRHRRETYGIDYITVLERNMAKFAPILELLR</sequence>
<name>A0A370I4Q8_9NOCA</name>
<evidence type="ECO:0000256" key="2">
    <source>
        <dbReference type="ARBA" id="ARBA00022643"/>
    </source>
</evidence>
<organism evidence="6 7">
    <name type="scientific">Nocardia pseudobrasiliensis</name>
    <dbReference type="NCBI Taxonomy" id="45979"/>
    <lineage>
        <taxon>Bacteria</taxon>
        <taxon>Bacillati</taxon>
        <taxon>Actinomycetota</taxon>
        <taxon>Actinomycetes</taxon>
        <taxon>Mycobacteriales</taxon>
        <taxon>Nocardiaceae</taxon>
        <taxon>Nocardia</taxon>
    </lineage>
</organism>
<evidence type="ECO:0000313" key="7">
    <source>
        <dbReference type="Proteomes" id="UP000254869"/>
    </source>
</evidence>
<gene>
    <name evidence="6" type="ORF">DFR76_106452</name>
</gene>
<keyword evidence="2" id="KW-0288">FMN</keyword>
<dbReference type="RefSeq" id="WP_067995216.1">
    <property type="nucleotide sequence ID" value="NZ_QQBC01000006.1"/>
</dbReference>
<evidence type="ECO:0000259" key="5">
    <source>
        <dbReference type="Pfam" id="PF00296"/>
    </source>
</evidence>
<dbReference type="InterPro" id="IPR036661">
    <property type="entry name" value="Luciferase-like_sf"/>
</dbReference>
<evidence type="ECO:0000256" key="1">
    <source>
        <dbReference type="ARBA" id="ARBA00022630"/>
    </source>
</evidence>
<dbReference type="PANTHER" id="PTHR42847:SF4">
    <property type="entry name" value="ALKANESULFONATE MONOOXYGENASE-RELATED"/>
    <property type="match status" value="1"/>
</dbReference>
<dbReference type="Gene3D" id="3.20.20.30">
    <property type="entry name" value="Luciferase-like domain"/>
    <property type="match status" value="1"/>
</dbReference>
<evidence type="ECO:0000256" key="3">
    <source>
        <dbReference type="ARBA" id="ARBA00023002"/>
    </source>
</evidence>
<dbReference type="NCBIfam" id="TIGR03621">
    <property type="entry name" value="F420_MSMEG_2516"/>
    <property type="match status" value="1"/>
</dbReference>
<keyword evidence="7" id="KW-1185">Reference proteome</keyword>
<reference evidence="6 7" key="1">
    <citation type="submission" date="2018-07" db="EMBL/GenBank/DDBJ databases">
        <title>Genomic Encyclopedia of Type Strains, Phase IV (KMG-IV): sequencing the most valuable type-strain genomes for metagenomic binning, comparative biology and taxonomic classification.</title>
        <authorList>
            <person name="Goeker M."/>
        </authorList>
    </citation>
    <scope>NUCLEOTIDE SEQUENCE [LARGE SCALE GENOMIC DNA]</scope>
    <source>
        <strain evidence="6 7">DSM 44290</strain>
    </source>
</reference>
<dbReference type="STRING" id="1210086.GCA_001613105_01989"/>
<dbReference type="Pfam" id="PF00296">
    <property type="entry name" value="Bac_luciferase"/>
    <property type="match status" value="1"/>
</dbReference>
<proteinExistence type="predicted"/>
<accession>A0A370I4Q8</accession>
<evidence type="ECO:0000313" key="6">
    <source>
        <dbReference type="EMBL" id="RDI65580.1"/>
    </source>
</evidence>
<dbReference type="AlphaFoldDB" id="A0A370I4Q8"/>
<dbReference type="GO" id="GO:0008726">
    <property type="term" value="F:alkanesulfonate monooxygenase activity"/>
    <property type="evidence" value="ECO:0007669"/>
    <property type="project" value="TreeGrafter"/>
</dbReference>
<dbReference type="InterPro" id="IPR019923">
    <property type="entry name" value="Lucif-like_OxRdtase_MSMEG_2516"/>
</dbReference>
<dbReference type="InterPro" id="IPR011251">
    <property type="entry name" value="Luciferase-like_dom"/>
</dbReference>
<evidence type="ECO:0000256" key="4">
    <source>
        <dbReference type="ARBA" id="ARBA00023033"/>
    </source>
</evidence>
<dbReference type="InterPro" id="IPR050172">
    <property type="entry name" value="SsuD_RutA_monooxygenase"/>
</dbReference>
<dbReference type="CDD" id="cd01097">
    <property type="entry name" value="Tetrahydromethanopterin_reductase"/>
    <property type="match status" value="1"/>
</dbReference>
<dbReference type="PANTHER" id="PTHR42847">
    <property type="entry name" value="ALKANESULFONATE MONOOXYGENASE"/>
    <property type="match status" value="1"/>
</dbReference>
<dbReference type="GO" id="GO:0046306">
    <property type="term" value="P:alkanesulfonate catabolic process"/>
    <property type="evidence" value="ECO:0007669"/>
    <property type="project" value="TreeGrafter"/>
</dbReference>
<dbReference type="SUPFAM" id="SSF51679">
    <property type="entry name" value="Bacterial luciferase-like"/>
    <property type="match status" value="1"/>
</dbReference>
<feature type="domain" description="Luciferase-like" evidence="5">
    <location>
        <begin position="6"/>
        <end position="235"/>
    </location>
</feature>
<comment type="caution">
    <text evidence="6">The sequence shown here is derived from an EMBL/GenBank/DDBJ whole genome shotgun (WGS) entry which is preliminary data.</text>
</comment>
<protein>
    <submittedName>
        <fullName evidence="6">Putative F420-dependent oxidoreductase</fullName>
    </submittedName>
</protein>